<dbReference type="EMBL" id="BLLK01000047">
    <property type="protein sequence ID" value="GFH54361.1"/>
    <property type="molecule type" value="Genomic_DNA"/>
</dbReference>
<feature type="transmembrane region" description="Helical" evidence="1">
    <location>
        <begin position="148"/>
        <end position="171"/>
    </location>
</feature>
<dbReference type="AlphaFoldDB" id="A0AAD3H8Q8"/>
<gene>
    <name evidence="2" type="ORF">CTEN210_10837</name>
</gene>
<protein>
    <submittedName>
        <fullName evidence="2">Uncharacterized protein</fullName>
    </submittedName>
</protein>
<keyword evidence="1" id="KW-0472">Membrane</keyword>
<keyword evidence="1" id="KW-0812">Transmembrane</keyword>
<feature type="transmembrane region" description="Helical" evidence="1">
    <location>
        <begin position="28"/>
        <end position="50"/>
    </location>
</feature>
<dbReference type="Proteomes" id="UP001054902">
    <property type="component" value="Unassembled WGS sequence"/>
</dbReference>
<name>A0AAD3H8Q8_9STRA</name>
<organism evidence="2 3">
    <name type="scientific">Chaetoceros tenuissimus</name>
    <dbReference type="NCBI Taxonomy" id="426638"/>
    <lineage>
        <taxon>Eukaryota</taxon>
        <taxon>Sar</taxon>
        <taxon>Stramenopiles</taxon>
        <taxon>Ochrophyta</taxon>
        <taxon>Bacillariophyta</taxon>
        <taxon>Coscinodiscophyceae</taxon>
        <taxon>Chaetocerotophycidae</taxon>
        <taxon>Chaetocerotales</taxon>
        <taxon>Chaetocerotaceae</taxon>
        <taxon>Chaetoceros</taxon>
    </lineage>
</organism>
<sequence length="289" mass="32312">MRILYSKDYIDSNCSKEYKAVFAIDNTFGTLATDISISIFCLVATITLVLNKLWQSHAKLHLMTGFFVFLGSSHGTSAVYHNLIDRTDHIFKIPLEYLFHSFSGLASACLCMIGIDFATNNRLVWIIFTFWMGAIIAAGVVLNDETVIGSFQVSIFVFIIITYCSHACIAVSSNESYKEMCWIICKIIAMLFLLVGLMTRILFAPTCGTSAYQTCFETCFLPHPSVYNHNGLGNTLDLIGIILLLIAENQVPSIITSKTSKNNLPIPHEIEVNEHEIIIEDELEEDEPV</sequence>
<feature type="transmembrane region" description="Helical" evidence="1">
    <location>
        <begin position="95"/>
        <end position="115"/>
    </location>
</feature>
<feature type="transmembrane region" description="Helical" evidence="1">
    <location>
        <begin position="183"/>
        <end position="203"/>
    </location>
</feature>
<evidence type="ECO:0000313" key="2">
    <source>
        <dbReference type="EMBL" id="GFH54361.1"/>
    </source>
</evidence>
<evidence type="ECO:0000256" key="1">
    <source>
        <dbReference type="SAM" id="Phobius"/>
    </source>
</evidence>
<feature type="transmembrane region" description="Helical" evidence="1">
    <location>
        <begin position="122"/>
        <end position="142"/>
    </location>
</feature>
<feature type="transmembrane region" description="Helical" evidence="1">
    <location>
        <begin position="62"/>
        <end position="83"/>
    </location>
</feature>
<reference evidence="2 3" key="1">
    <citation type="journal article" date="2021" name="Sci. Rep.">
        <title>The genome of the diatom Chaetoceros tenuissimus carries an ancient integrated fragment of an extant virus.</title>
        <authorList>
            <person name="Hongo Y."/>
            <person name="Kimura K."/>
            <person name="Takaki Y."/>
            <person name="Yoshida Y."/>
            <person name="Baba S."/>
            <person name="Kobayashi G."/>
            <person name="Nagasaki K."/>
            <person name="Hano T."/>
            <person name="Tomaru Y."/>
        </authorList>
    </citation>
    <scope>NUCLEOTIDE SEQUENCE [LARGE SCALE GENOMIC DNA]</scope>
    <source>
        <strain evidence="2 3">NIES-3715</strain>
    </source>
</reference>
<evidence type="ECO:0000313" key="3">
    <source>
        <dbReference type="Proteomes" id="UP001054902"/>
    </source>
</evidence>
<proteinExistence type="predicted"/>
<comment type="caution">
    <text evidence="2">The sequence shown here is derived from an EMBL/GenBank/DDBJ whole genome shotgun (WGS) entry which is preliminary data.</text>
</comment>
<accession>A0AAD3H8Q8</accession>
<keyword evidence="3" id="KW-1185">Reference proteome</keyword>
<keyword evidence="1" id="KW-1133">Transmembrane helix</keyword>